<dbReference type="Pfam" id="PF01081">
    <property type="entry name" value="Aldolase"/>
    <property type="match status" value="1"/>
</dbReference>
<keyword evidence="5" id="KW-0119">Carbohydrate metabolism</keyword>
<dbReference type="InterPro" id="IPR000887">
    <property type="entry name" value="Aldlse_KDPG_KHG"/>
</dbReference>
<dbReference type="CDD" id="cd00452">
    <property type="entry name" value="KDPG_aldolase"/>
    <property type="match status" value="1"/>
</dbReference>
<comment type="pathway">
    <text evidence="1">Carbohydrate acid metabolism.</text>
</comment>
<proteinExistence type="inferred from homology"/>
<dbReference type="GO" id="GO:0008675">
    <property type="term" value="F:2-dehydro-3-deoxy-phosphogluconate aldolase activity"/>
    <property type="evidence" value="ECO:0007669"/>
    <property type="project" value="UniProtKB-EC"/>
</dbReference>
<reference evidence="7" key="1">
    <citation type="submission" date="2014-12" db="EMBL/GenBank/DDBJ databases">
        <title>Complete genome sequence of a multi-drug resistant Klebsiella pneumoniae.</title>
        <authorList>
            <person name="Hua X."/>
            <person name="Chen Q."/>
            <person name="Li X."/>
            <person name="Feng Y."/>
            <person name="Ruan Z."/>
            <person name="Yu Y."/>
        </authorList>
    </citation>
    <scope>NUCLEOTIDE SEQUENCE [LARGE SCALE GENOMIC DNA]</scope>
    <source>
        <strain evidence="7">5.12</strain>
    </source>
</reference>
<dbReference type="Gene3D" id="3.20.20.70">
    <property type="entry name" value="Aldolase class I"/>
    <property type="match status" value="1"/>
</dbReference>
<dbReference type="PROSITE" id="PS00160">
    <property type="entry name" value="ALDOLASE_KDPG_KHG_2"/>
    <property type="match status" value="1"/>
</dbReference>
<dbReference type="KEGG" id="apel:CA267_010175"/>
<evidence type="ECO:0000256" key="1">
    <source>
        <dbReference type="ARBA" id="ARBA00004761"/>
    </source>
</evidence>
<evidence type="ECO:0000256" key="3">
    <source>
        <dbReference type="ARBA" id="ARBA00011233"/>
    </source>
</evidence>
<dbReference type="NCBIfam" id="NF004325">
    <property type="entry name" value="PRK05718.1"/>
    <property type="match status" value="1"/>
</dbReference>
<evidence type="ECO:0000256" key="4">
    <source>
        <dbReference type="ARBA" id="ARBA00023239"/>
    </source>
</evidence>
<dbReference type="OrthoDB" id="9805177at2"/>
<evidence type="ECO:0000313" key="7">
    <source>
        <dbReference type="Proteomes" id="UP000219285"/>
    </source>
</evidence>
<comment type="similarity">
    <text evidence="2">Belongs to the KHG/KDPG aldolase family.</text>
</comment>
<dbReference type="Proteomes" id="UP000219285">
    <property type="component" value="Chromosome"/>
</dbReference>
<protein>
    <submittedName>
        <fullName evidence="6">Bifunctional 4-hydroxy-2-oxoglutarate aldolase/2-dehydro-3-deoxy-phosphogluconate aldolase</fullName>
        <ecNumber evidence="6">4.1.2.14</ecNumber>
        <ecNumber evidence="6">4.1.3.16</ecNumber>
    </submittedName>
</protein>
<evidence type="ECO:0000256" key="5">
    <source>
        <dbReference type="ARBA" id="ARBA00023277"/>
    </source>
</evidence>
<accession>A0A6M4MDL9</accession>
<dbReference type="RefSeq" id="WP_075607589.1">
    <property type="nucleotide sequence ID" value="NZ_CP052766.1"/>
</dbReference>
<name>A0A6M4MDL9_9ALTE</name>
<dbReference type="PANTHER" id="PTHR30246">
    <property type="entry name" value="2-KETO-3-DEOXY-6-PHOSPHOGLUCONATE ALDOLASE"/>
    <property type="match status" value="1"/>
</dbReference>
<keyword evidence="4 6" id="KW-0456">Lyase</keyword>
<comment type="subunit">
    <text evidence="3">Homotrimer.</text>
</comment>
<dbReference type="SUPFAM" id="SSF51569">
    <property type="entry name" value="Aldolase"/>
    <property type="match status" value="1"/>
</dbReference>
<keyword evidence="7" id="KW-1185">Reference proteome</keyword>
<evidence type="ECO:0000256" key="2">
    <source>
        <dbReference type="ARBA" id="ARBA00006906"/>
    </source>
</evidence>
<evidence type="ECO:0000313" key="6">
    <source>
        <dbReference type="EMBL" id="QJR81117.1"/>
    </source>
</evidence>
<dbReference type="EC" id="4.1.2.14" evidence="6"/>
<dbReference type="AlphaFoldDB" id="A0A6M4MDL9"/>
<dbReference type="InterPro" id="IPR031338">
    <property type="entry name" value="KDPG/KHG_AS_2"/>
</dbReference>
<dbReference type="NCBIfam" id="TIGR01182">
    <property type="entry name" value="eda"/>
    <property type="match status" value="1"/>
</dbReference>
<gene>
    <name evidence="6" type="primary">eda</name>
    <name evidence="6" type="ORF">CA267_010175</name>
</gene>
<dbReference type="InterPro" id="IPR013785">
    <property type="entry name" value="Aldolase_TIM"/>
</dbReference>
<dbReference type="PANTHER" id="PTHR30246:SF1">
    <property type="entry name" value="2-DEHYDRO-3-DEOXY-6-PHOSPHOGALACTONATE ALDOLASE-RELATED"/>
    <property type="match status" value="1"/>
</dbReference>
<dbReference type="EC" id="4.1.3.16" evidence="6"/>
<dbReference type="EMBL" id="CP052766">
    <property type="protein sequence ID" value="QJR81117.1"/>
    <property type="molecule type" value="Genomic_DNA"/>
</dbReference>
<dbReference type="GO" id="GO:0008700">
    <property type="term" value="F:(R,S)-4-hydroxy-2-oxoglutarate aldolase activity"/>
    <property type="evidence" value="ECO:0007669"/>
    <property type="project" value="UniProtKB-EC"/>
</dbReference>
<organism evidence="6 7">
    <name type="scientific">Alteromonas pelagimontana</name>
    <dbReference type="NCBI Taxonomy" id="1858656"/>
    <lineage>
        <taxon>Bacteria</taxon>
        <taxon>Pseudomonadati</taxon>
        <taxon>Pseudomonadota</taxon>
        <taxon>Gammaproteobacteria</taxon>
        <taxon>Alteromonadales</taxon>
        <taxon>Alteromonadaceae</taxon>
        <taxon>Alteromonas/Salinimonas group</taxon>
        <taxon>Alteromonas</taxon>
    </lineage>
</organism>
<reference evidence="6 7" key="2">
    <citation type="submission" date="2020-04" db="EMBL/GenBank/DDBJ databases">
        <title>Complete genome sequence of Alteromonas pelagimontana 5.12T.</title>
        <authorList>
            <person name="Sinha R.K."/>
            <person name="Krishnan K.P."/>
            <person name="Kurian J.P."/>
        </authorList>
    </citation>
    <scope>NUCLEOTIDE SEQUENCE [LARGE SCALE GENOMIC DNA]</scope>
    <source>
        <strain evidence="6 7">5.12</strain>
    </source>
</reference>
<sequence length="213" mass="22343">MYGIRNLLKGAPILPIVQADTVEQALAVAEAVKNSGLKNIEVVRRTAVAADAVTAIRQKFPELVVGMGTILTTSQIAEAKAAGSQFIVTPTVSPTLLQALVEAELPFIPGTANAADILMAAEFGVKELKFFPAHLNGGAPMLKALSSIFQNIVFCPTGGVTQQNMTEYLALPNVFAVGGSWMLPTEMVKAGNWQGLTDLCAQALSAFDNEAAA</sequence>